<feature type="region of interest" description="Disordered" evidence="4">
    <location>
        <begin position="191"/>
        <end position="273"/>
    </location>
</feature>
<keyword evidence="6" id="KW-1185">Reference proteome</keyword>
<feature type="compositionally biased region" description="Basic and acidic residues" evidence="4">
    <location>
        <begin position="50"/>
        <end position="69"/>
    </location>
</feature>
<dbReference type="GO" id="GO:0005666">
    <property type="term" value="C:RNA polymerase III complex"/>
    <property type="evidence" value="ECO:0007669"/>
    <property type="project" value="TreeGrafter"/>
</dbReference>
<comment type="similarity">
    <text evidence="2">Belongs to the eukaryotic RPC7 RNA polymerase subunit family.</text>
</comment>
<evidence type="ECO:0000256" key="2">
    <source>
        <dbReference type="ARBA" id="ARBA00008352"/>
    </source>
</evidence>
<comment type="subcellular location">
    <subcellularLocation>
        <location evidence="1">Nucleus</location>
    </subcellularLocation>
</comment>
<name>K0T678_THAOC</name>
<evidence type="ECO:0000256" key="1">
    <source>
        <dbReference type="ARBA" id="ARBA00004123"/>
    </source>
</evidence>
<reference evidence="5 6" key="1">
    <citation type="journal article" date="2012" name="Genome Biol.">
        <title>Genome and low-iron response of an oceanic diatom adapted to chronic iron limitation.</title>
        <authorList>
            <person name="Lommer M."/>
            <person name="Specht M."/>
            <person name="Roy A.S."/>
            <person name="Kraemer L."/>
            <person name="Andreson R."/>
            <person name="Gutowska M.A."/>
            <person name="Wolf J."/>
            <person name="Bergner S.V."/>
            <person name="Schilhabel M.B."/>
            <person name="Klostermeier U.C."/>
            <person name="Beiko R.G."/>
            <person name="Rosenstiel P."/>
            <person name="Hippler M."/>
            <person name="Laroche J."/>
        </authorList>
    </citation>
    <scope>NUCLEOTIDE SEQUENCE [LARGE SCALE GENOMIC DNA]</scope>
    <source>
        <strain evidence="5 6">CCMP1005</strain>
    </source>
</reference>
<feature type="region of interest" description="Disordered" evidence="4">
    <location>
        <begin position="1"/>
        <end position="25"/>
    </location>
</feature>
<organism evidence="5 6">
    <name type="scientific">Thalassiosira oceanica</name>
    <name type="common">Marine diatom</name>
    <dbReference type="NCBI Taxonomy" id="159749"/>
    <lineage>
        <taxon>Eukaryota</taxon>
        <taxon>Sar</taxon>
        <taxon>Stramenopiles</taxon>
        <taxon>Ochrophyta</taxon>
        <taxon>Bacillariophyta</taxon>
        <taxon>Coscinodiscophyceae</taxon>
        <taxon>Thalassiosirophycidae</taxon>
        <taxon>Thalassiosirales</taxon>
        <taxon>Thalassiosiraceae</taxon>
        <taxon>Thalassiosira</taxon>
    </lineage>
</organism>
<evidence type="ECO:0000313" key="6">
    <source>
        <dbReference type="Proteomes" id="UP000266841"/>
    </source>
</evidence>
<feature type="compositionally biased region" description="Basic and acidic residues" evidence="4">
    <location>
        <begin position="80"/>
        <end position="93"/>
    </location>
</feature>
<proteinExistence type="inferred from homology"/>
<evidence type="ECO:0000256" key="4">
    <source>
        <dbReference type="SAM" id="MobiDB-lite"/>
    </source>
</evidence>
<feature type="compositionally biased region" description="Basic and acidic residues" evidence="4">
    <location>
        <begin position="213"/>
        <end position="222"/>
    </location>
</feature>
<evidence type="ECO:0000313" key="5">
    <source>
        <dbReference type="EMBL" id="EJK65947.1"/>
    </source>
</evidence>
<dbReference type="eggNOG" id="ENOG502SXP5">
    <property type="taxonomic scope" value="Eukaryota"/>
</dbReference>
<dbReference type="OMA" id="FVPEELC"/>
<sequence>MSGRGRGRGRGRGAGPKSASQQYLLASASEAGLDVRTLRGQSTSQIFPDFELHSSGERRLLPHEKEHLYNLKNNKSTSVVKEEGGNIKVKSEDSADVDEPNPVTSTERPKSPRTIYLISKQREIQHRFHTSAFYVRTGREVPDVERYSDRLKPPPIIDSSTVLSHCLGGQKRTRGPGGGVFVPEELCGGQRRGNAAKEDGQQKKARGLNLAELARKIKRDQGDADDDEEKQDDDDGADFAEDSPASESEGEDYVKDYYDSDDESEGSGGEPTY</sequence>
<dbReference type="AlphaFoldDB" id="K0T678"/>
<dbReference type="OrthoDB" id="47967at2759"/>
<feature type="region of interest" description="Disordered" evidence="4">
    <location>
        <begin position="44"/>
        <end position="110"/>
    </location>
</feature>
<feature type="compositionally biased region" description="Acidic residues" evidence="4">
    <location>
        <begin position="223"/>
        <end position="241"/>
    </location>
</feature>
<accession>K0T678</accession>
<dbReference type="InterPro" id="IPR024661">
    <property type="entry name" value="RNA_pol_III_Rpc31"/>
</dbReference>
<dbReference type="PANTHER" id="PTHR15367:SF2">
    <property type="entry name" value="DNA-DIRECTED RNA POLYMERASE III SUBUNIT"/>
    <property type="match status" value="1"/>
</dbReference>
<dbReference type="EMBL" id="AGNL01015359">
    <property type="protein sequence ID" value="EJK65947.1"/>
    <property type="molecule type" value="Genomic_DNA"/>
</dbReference>
<dbReference type="Proteomes" id="UP000266841">
    <property type="component" value="Unassembled WGS sequence"/>
</dbReference>
<protein>
    <recommendedName>
        <fullName evidence="7">DNA-directed RNA polymerase III subunit</fullName>
    </recommendedName>
</protein>
<evidence type="ECO:0008006" key="7">
    <source>
        <dbReference type="Google" id="ProtNLM"/>
    </source>
</evidence>
<evidence type="ECO:0000256" key="3">
    <source>
        <dbReference type="ARBA" id="ARBA00023242"/>
    </source>
</evidence>
<feature type="compositionally biased region" description="Basic residues" evidence="4">
    <location>
        <begin position="1"/>
        <end position="11"/>
    </location>
</feature>
<gene>
    <name evidence="5" type="ORF">THAOC_13150</name>
</gene>
<comment type="caution">
    <text evidence="5">The sequence shown here is derived from an EMBL/GenBank/DDBJ whole genome shotgun (WGS) entry which is preliminary data.</text>
</comment>
<dbReference type="GO" id="GO:0006383">
    <property type="term" value="P:transcription by RNA polymerase III"/>
    <property type="evidence" value="ECO:0007669"/>
    <property type="project" value="InterPro"/>
</dbReference>
<dbReference type="PANTHER" id="PTHR15367">
    <property type="entry name" value="DNA-DIRECTED RNA POLYMERASE III"/>
    <property type="match status" value="1"/>
</dbReference>
<keyword evidence="3" id="KW-0539">Nucleus</keyword>